<dbReference type="EMBL" id="JXQB01000001">
    <property type="protein sequence ID" value="KIM13474.1"/>
    <property type="molecule type" value="Genomic_DNA"/>
</dbReference>
<dbReference type="PROSITE" id="PS51257">
    <property type="entry name" value="PROKAR_LIPOPROTEIN"/>
    <property type="match status" value="1"/>
</dbReference>
<gene>
    <name evidence="4" type="primary">lppD-2b</name>
    <name evidence="5" type="synonym">lppD-2a</name>
    <name evidence="4" type="ORF">MCGM508_00020</name>
    <name evidence="5" type="ORF">MCGM508_00125</name>
</gene>
<dbReference type="Proteomes" id="UP000031975">
    <property type="component" value="Unassembled WGS sequence"/>
</dbReference>
<dbReference type="EMBL" id="JXQB01000001">
    <property type="protein sequence ID" value="KIM13494.1"/>
    <property type="molecule type" value="Genomic_DNA"/>
</dbReference>
<name>A0A0C2ZZK0_MYCCA</name>
<dbReference type="RefSeq" id="WP_041159570.1">
    <property type="nucleotide sequence ID" value="NZ_JXQB01000001.1"/>
</dbReference>
<evidence type="ECO:0000313" key="6">
    <source>
        <dbReference type="Proteomes" id="UP000031975"/>
    </source>
</evidence>
<keyword evidence="1" id="KW-0175">Coiled coil</keyword>
<feature type="chain" id="PRO_5007392388" evidence="2">
    <location>
        <begin position="24"/>
        <end position="878"/>
    </location>
</feature>
<dbReference type="InterPro" id="IPR022381">
    <property type="entry name" value="Uncharacterised_MG067"/>
</dbReference>
<evidence type="ECO:0000313" key="5">
    <source>
        <dbReference type="EMBL" id="KIM13494.1"/>
    </source>
</evidence>
<dbReference type="NCBIfam" id="NF045842">
    <property type="entry name" value="MIP_near_MIB"/>
    <property type="match status" value="1"/>
</dbReference>
<dbReference type="InterPro" id="IPR022382">
    <property type="entry name" value="Mycoplasma_peptidase_DUF31"/>
</dbReference>
<comment type="caution">
    <text evidence="4">The sequence shown here is derived from an EMBL/GenBank/DDBJ whole genome shotgun (WGS) entry which is preliminary data.</text>
</comment>
<dbReference type="PRINTS" id="PR00840">
    <property type="entry name" value="Y06768FAMILY"/>
</dbReference>
<feature type="coiled-coil region" evidence="1">
    <location>
        <begin position="374"/>
        <end position="401"/>
    </location>
</feature>
<feature type="domain" description="DUF31" evidence="3">
    <location>
        <begin position="293"/>
        <end position="783"/>
    </location>
</feature>
<sequence length="878" mass="101188">MLKRLLTILSSATLLSSSLLIVACSNKLGKRNQTKPLSEQEFNKIIDSINNSDDLEKLAELSFNSGRNTKDQILPSALQDNPSILSVKFKGTNEDKIKVRVNNASTVSGQNFNLSNTQGTAEVSLTFTNSSIGRSITKKIMFFGLQKNGGADQHGRIVGNQYAYFGSDDGFEKYLKLNLQERFDFDNKKYMEILERSLQVDNKNKVETIKKQRNIEIKDTDIEKFDKLAKEVKFDNYYNSALKGFTLPVYDDQGKVKGLKVNDGSEVGKGSSVIDSLGRNPHRTNGLARTIPNETYKKIATQTFQVTFRSPNLYEEEIEEANEFIKKIEAWKDEEFKAYMNIQIKNLEIEFNYQTDQIDIDLKSTKESEYPGHIANLKKQKEELKKKFDEDKKKLDNYKKEDLVKWQQSEIDKYKEKAKDNQNKSYRPISGTMWILDHQLPVNGNNSNKFYFGTNSHVAKAITDQLSSMSLTRIDKNVAVGQTLRLNALDPNFKTFHFSNNLKDAVNVIFHATNFIKKEQRPTEFLESSQKAKFKDTGIYADFAVIEIDFDKLLQKFSNGLDTNNIDFWVQSEQKPITEKYKGQKIKDLVTEITNGYADLEEKDKVKFKSSSYLENNNYESINRLISLNPDDQEQLKKFKELESLFVLGYPSAIEDYYFKKYEDENQELIKKDNFSLWINADQRYYEQVSRKEGYPPKFPDYVLNKGEFLSYQIGYRSFINKPGLTDAFLASSRVGNKLYKLKGKEYFQYGLQLMPRFYAPSGGASGSSVRNNKNELIGVFHAANNSAKTGLAAVFRSPGYDYKKLFGDYNLVEYDLIYGGAKHQVNSYRFELYKKYKNNSNFKTALFSKGLTRELGIPKEFQFKENNFKEDHESYNK</sequence>
<evidence type="ECO:0000259" key="3">
    <source>
        <dbReference type="Pfam" id="PF01732"/>
    </source>
</evidence>
<evidence type="ECO:0000256" key="1">
    <source>
        <dbReference type="SAM" id="Coils"/>
    </source>
</evidence>
<evidence type="ECO:0000313" key="4">
    <source>
        <dbReference type="EMBL" id="KIM13474.1"/>
    </source>
</evidence>
<dbReference type="Pfam" id="PF01732">
    <property type="entry name" value="Mycop_pep_DUF31"/>
    <property type="match status" value="1"/>
</dbReference>
<dbReference type="NCBIfam" id="NF045841">
    <property type="entry name" value="Ig_SerProt_MIP"/>
    <property type="match status" value="1"/>
</dbReference>
<proteinExistence type="predicted"/>
<keyword evidence="2" id="KW-0732">Signal</keyword>
<evidence type="ECO:0000256" key="2">
    <source>
        <dbReference type="SAM" id="SignalP"/>
    </source>
</evidence>
<keyword evidence="4" id="KW-0449">Lipoprotein</keyword>
<feature type="signal peptide" evidence="2">
    <location>
        <begin position="1"/>
        <end position="23"/>
    </location>
</feature>
<reference evidence="4 6" key="1">
    <citation type="submission" date="2015-01" db="EMBL/GenBank/DDBJ databases">
        <title>Draft Genome Sequence of Mycoplasma capricolum subsp. capricolum str. GM508D.</title>
        <authorList>
            <person name="Calcutt M.J."/>
            <person name="Foecking M.F."/>
        </authorList>
    </citation>
    <scope>NUCLEOTIDE SEQUENCE [LARGE SCALE GENOMIC DNA]</scope>
    <source>
        <strain evidence="4 6">GM508D</strain>
    </source>
</reference>
<accession>A0A0C2ZZK0</accession>
<dbReference type="AlphaFoldDB" id="A0A0C2ZZK0"/>
<organism evidence="4 6">
    <name type="scientific">Mycoplasma capricolum subsp. capricolum</name>
    <dbReference type="NCBI Taxonomy" id="40479"/>
    <lineage>
        <taxon>Bacteria</taxon>
        <taxon>Bacillati</taxon>
        <taxon>Mycoplasmatota</taxon>
        <taxon>Mollicutes</taxon>
        <taxon>Mycoplasmataceae</taxon>
        <taxon>Mycoplasma</taxon>
    </lineage>
</organism>
<protein>
    <submittedName>
        <fullName evidence="4">LppD family lipoprotein</fullName>
    </submittedName>
</protein>